<feature type="transmembrane region" description="Helical" evidence="4">
    <location>
        <begin position="6"/>
        <end position="27"/>
    </location>
</feature>
<comment type="similarity">
    <text evidence="1">Belongs to the glycosyltransferase 2 family.</text>
</comment>
<organism evidence="5 6">
    <name type="scientific">Plesiomonas shigelloides</name>
    <name type="common">Aeromonas shigelloides</name>
    <dbReference type="NCBI Taxonomy" id="703"/>
    <lineage>
        <taxon>Bacteria</taxon>
        <taxon>Pseudomonadati</taxon>
        <taxon>Pseudomonadota</taxon>
        <taxon>Gammaproteobacteria</taxon>
        <taxon>Enterobacterales</taxon>
        <taxon>Enterobacteriaceae</taxon>
        <taxon>Plesiomonas</taxon>
    </lineage>
</organism>
<evidence type="ECO:0000256" key="4">
    <source>
        <dbReference type="SAM" id="Phobius"/>
    </source>
</evidence>
<dbReference type="InterPro" id="IPR029044">
    <property type="entry name" value="Nucleotide-diphossugar_trans"/>
</dbReference>
<protein>
    <submittedName>
        <fullName evidence="5">Glycosyltransferase family 2 protein</fullName>
    </submittedName>
</protein>
<comment type="caution">
    <text evidence="5">The sequence shown here is derived from an EMBL/GenBank/DDBJ whole genome shotgun (WGS) entry which is preliminary data.</text>
</comment>
<keyword evidence="3 5" id="KW-0808">Transferase</keyword>
<keyword evidence="4" id="KW-0472">Membrane</keyword>
<dbReference type="SUPFAM" id="SSF53448">
    <property type="entry name" value="Nucleotide-diphospho-sugar transferases"/>
    <property type="match status" value="1"/>
</dbReference>
<evidence type="ECO:0000313" key="5">
    <source>
        <dbReference type="EMBL" id="MBO1109072.1"/>
    </source>
</evidence>
<dbReference type="Proteomes" id="UP000664658">
    <property type="component" value="Unassembled WGS sequence"/>
</dbReference>
<reference evidence="5" key="1">
    <citation type="submission" date="2021-03" db="EMBL/GenBank/DDBJ databases">
        <title>Plesiomonas shigelloides zfcc0051, isolated from zebrafish feces.</title>
        <authorList>
            <person name="Vanderhoek Z."/>
            <person name="Gaulke C."/>
        </authorList>
    </citation>
    <scope>NUCLEOTIDE SEQUENCE</scope>
    <source>
        <strain evidence="5">Zfcc0051</strain>
    </source>
</reference>
<dbReference type="Pfam" id="PF13641">
    <property type="entry name" value="Glyco_tranf_2_3"/>
    <property type="match status" value="1"/>
</dbReference>
<dbReference type="AlphaFoldDB" id="A0A8I1WA27"/>
<name>A0A8I1WA27_PLESH</name>
<keyword evidence="2" id="KW-0328">Glycosyltransferase</keyword>
<evidence type="ECO:0000256" key="1">
    <source>
        <dbReference type="ARBA" id="ARBA00006739"/>
    </source>
</evidence>
<accession>A0A8I1WA27</accession>
<proteinExistence type="inferred from homology"/>
<keyword evidence="4" id="KW-0812">Transmembrane</keyword>
<feature type="transmembrane region" description="Helical" evidence="4">
    <location>
        <begin position="331"/>
        <end position="350"/>
    </location>
</feature>
<dbReference type="Gene3D" id="3.90.550.10">
    <property type="entry name" value="Spore Coat Polysaccharide Biosynthesis Protein SpsA, Chain A"/>
    <property type="match status" value="1"/>
</dbReference>
<feature type="transmembrane region" description="Helical" evidence="4">
    <location>
        <begin position="307"/>
        <end position="325"/>
    </location>
</feature>
<sequence length="400" mass="45044">MWSIIADALFALLAFLIVYHHLLYPLLLKKLSRGKHSPAPDIPQRQYREQAGDSDLPDITLIIPAYNEAASIADKIRNLASQDYPAAHFNVEILCDGCTDNTADLARLAHAEPECRWLPLTIRAFSTNRGKIAVINEAIQRVQTPIVAFSDVSALLPVDTLLTAAVHFQQPDIGVVGPGYRILNAGSQGESHYWQYQTQIKLSESALGSVLGMHGACYFIRRECLEPLPPDTINDDFILPMLAISKGYRAVYEPRCLSLELETSDSALESRRRRRIAAGNTQQLWRLRHLLNPRYRWDAFNFFSGKGLRVLMPFCLVGVFVISLLRAPHSLFFLLLLIAQFCGYLTIIMVNMTPRYAWPSIVKKVQYLVNGHCYNLIGACRYLAGKEKGRWSRAGEQGEK</sequence>
<dbReference type="EMBL" id="JAFNAA010000014">
    <property type="protein sequence ID" value="MBO1109072.1"/>
    <property type="molecule type" value="Genomic_DNA"/>
</dbReference>
<dbReference type="CDD" id="cd06439">
    <property type="entry name" value="CESA_like_1"/>
    <property type="match status" value="1"/>
</dbReference>
<dbReference type="RefSeq" id="WP_207542357.1">
    <property type="nucleotide sequence ID" value="NZ_JAFNAA010000014.1"/>
</dbReference>
<dbReference type="PANTHER" id="PTHR43630:SF1">
    <property type="entry name" value="POLY-BETA-1,6-N-ACETYL-D-GLUCOSAMINE SYNTHASE"/>
    <property type="match status" value="1"/>
</dbReference>
<evidence type="ECO:0000256" key="2">
    <source>
        <dbReference type="ARBA" id="ARBA00022676"/>
    </source>
</evidence>
<evidence type="ECO:0000256" key="3">
    <source>
        <dbReference type="ARBA" id="ARBA00022679"/>
    </source>
</evidence>
<evidence type="ECO:0000313" key="6">
    <source>
        <dbReference type="Proteomes" id="UP000664658"/>
    </source>
</evidence>
<gene>
    <name evidence="5" type="ORF">J2R62_12785</name>
</gene>
<dbReference type="PANTHER" id="PTHR43630">
    <property type="entry name" value="POLY-BETA-1,6-N-ACETYL-D-GLUCOSAMINE SYNTHASE"/>
    <property type="match status" value="1"/>
</dbReference>
<dbReference type="GO" id="GO:0016757">
    <property type="term" value="F:glycosyltransferase activity"/>
    <property type="evidence" value="ECO:0007669"/>
    <property type="project" value="UniProtKB-KW"/>
</dbReference>
<keyword evidence="4" id="KW-1133">Transmembrane helix</keyword>